<dbReference type="AlphaFoldDB" id="A0A348AH29"/>
<feature type="domain" description="Phage tail collar" evidence="1">
    <location>
        <begin position="7"/>
        <end position="62"/>
    </location>
</feature>
<proteinExistence type="predicted"/>
<dbReference type="InterPro" id="IPR037053">
    <property type="entry name" value="Phage_tail_collar_dom_sf"/>
</dbReference>
<dbReference type="KEGG" id="mana:MAMMFC1_01025"/>
<sequence>MAEYYLGEIRMWAGPRIPAGWRLCDGSLLDVATYQALYTLIGTTYGSTSANNFALPDLRGRLAVGQGQGPGLTPHNLGAAGGRENVVLTTAQIPGHTHTIYATSTAGTANIPGPAAVWAHCETPKPYSTVTAAAPPDAAMSVAALTSDGGNQPHNNVMPSLVINFIIAVQGGLYPTPA</sequence>
<dbReference type="Pfam" id="PF07484">
    <property type="entry name" value="Collar"/>
    <property type="match status" value="1"/>
</dbReference>
<dbReference type="EMBL" id="AP018449">
    <property type="protein sequence ID" value="BBB90377.1"/>
    <property type="molecule type" value="Genomic_DNA"/>
</dbReference>
<evidence type="ECO:0000313" key="2">
    <source>
        <dbReference type="EMBL" id="BBB90377.1"/>
    </source>
</evidence>
<dbReference type="RefSeq" id="WP_126307039.1">
    <property type="nucleotide sequence ID" value="NZ_AP018449.1"/>
</dbReference>
<dbReference type="InterPro" id="IPR011083">
    <property type="entry name" value="Phage_tail_collar_dom"/>
</dbReference>
<protein>
    <submittedName>
        <fullName evidence="2">Phage Tail Collar Domain protein</fullName>
    </submittedName>
</protein>
<name>A0A348AH29_9FIRM</name>
<dbReference type="SUPFAM" id="SSF88874">
    <property type="entry name" value="Receptor-binding domain of short tail fibre protein gp12"/>
    <property type="match status" value="1"/>
</dbReference>
<dbReference type="OrthoDB" id="1681113at2"/>
<evidence type="ECO:0000259" key="1">
    <source>
        <dbReference type="Pfam" id="PF07484"/>
    </source>
</evidence>
<evidence type="ECO:0000313" key="3">
    <source>
        <dbReference type="Proteomes" id="UP000276437"/>
    </source>
</evidence>
<organism evidence="2 3">
    <name type="scientific">Methylomusa anaerophila</name>
    <dbReference type="NCBI Taxonomy" id="1930071"/>
    <lineage>
        <taxon>Bacteria</taxon>
        <taxon>Bacillati</taxon>
        <taxon>Bacillota</taxon>
        <taxon>Negativicutes</taxon>
        <taxon>Selenomonadales</taxon>
        <taxon>Sporomusaceae</taxon>
        <taxon>Methylomusa</taxon>
    </lineage>
</organism>
<dbReference type="Proteomes" id="UP000276437">
    <property type="component" value="Chromosome"/>
</dbReference>
<accession>A0A348AH29</accession>
<reference evidence="2 3" key="1">
    <citation type="journal article" date="2018" name="Int. J. Syst. Evol. Microbiol.">
        <title>Methylomusa anaerophila gen. nov., sp. nov., an anaerobic methanol-utilizing bacterium isolated from a microbial fuel cell.</title>
        <authorList>
            <person name="Amano N."/>
            <person name="Yamamuro A."/>
            <person name="Miyahara M."/>
            <person name="Kouzuma A."/>
            <person name="Abe T."/>
            <person name="Watanabe K."/>
        </authorList>
    </citation>
    <scope>NUCLEOTIDE SEQUENCE [LARGE SCALE GENOMIC DNA]</scope>
    <source>
        <strain evidence="2 3">MMFC1</strain>
    </source>
</reference>
<keyword evidence="3" id="KW-1185">Reference proteome</keyword>
<dbReference type="Gene3D" id="3.90.1340.10">
    <property type="entry name" value="Phage tail collar domain"/>
    <property type="match status" value="1"/>
</dbReference>
<gene>
    <name evidence="2" type="ORF">MAMMFC1_01025</name>
</gene>